<name>A0A6C0E1E5_9ZZZZ</name>
<sequence>MDEGDFLNAWVTAIVNGWHIEEEQAKLSYESQEKGGNI</sequence>
<reference evidence="1" key="1">
    <citation type="journal article" date="2020" name="Nature">
        <title>Giant virus diversity and host interactions through global metagenomics.</title>
        <authorList>
            <person name="Schulz F."/>
            <person name="Roux S."/>
            <person name="Paez-Espino D."/>
            <person name="Jungbluth S."/>
            <person name="Walsh D.A."/>
            <person name="Denef V.J."/>
            <person name="McMahon K.D."/>
            <person name="Konstantinidis K.T."/>
            <person name="Eloe-Fadrosh E.A."/>
            <person name="Kyrpides N.C."/>
            <person name="Woyke T."/>
        </authorList>
    </citation>
    <scope>NUCLEOTIDE SEQUENCE</scope>
    <source>
        <strain evidence="1">GVMAG-M-3300023179-111</strain>
    </source>
</reference>
<dbReference type="AlphaFoldDB" id="A0A6C0E1E5"/>
<dbReference type="EMBL" id="MN739709">
    <property type="protein sequence ID" value="QHT22353.1"/>
    <property type="molecule type" value="Genomic_DNA"/>
</dbReference>
<proteinExistence type="predicted"/>
<accession>A0A6C0E1E5</accession>
<evidence type="ECO:0000313" key="1">
    <source>
        <dbReference type="EMBL" id="QHT22353.1"/>
    </source>
</evidence>
<protein>
    <submittedName>
        <fullName evidence="1">Uncharacterized protein</fullName>
    </submittedName>
</protein>
<organism evidence="1">
    <name type="scientific">viral metagenome</name>
    <dbReference type="NCBI Taxonomy" id="1070528"/>
    <lineage>
        <taxon>unclassified sequences</taxon>
        <taxon>metagenomes</taxon>
        <taxon>organismal metagenomes</taxon>
    </lineage>
</organism>